<accession>A0A0B7BJJ0</accession>
<sequence>MTSSNTSRSLAILQSKNISPYATHIEYAVCPVFYFDQLHLMSDVVNITQAT</sequence>
<gene>
    <name evidence="1" type="primary">ORF195828</name>
</gene>
<evidence type="ECO:0000313" key="1">
    <source>
        <dbReference type="EMBL" id="CEK93529.1"/>
    </source>
</evidence>
<reference evidence="1" key="1">
    <citation type="submission" date="2014-12" db="EMBL/GenBank/DDBJ databases">
        <title>Insight into the proteome of Arion vulgaris.</title>
        <authorList>
            <person name="Aradska J."/>
            <person name="Bulat T."/>
            <person name="Smidak R."/>
            <person name="Sarate P."/>
            <person name="Gangsoo J."/>
            <person name="Sialana F."/>
            <person name="Bilban M."/>
            <person name="Lubec G."/>
        </authorList>
    </citation>
    <scope>NUCLEOTIDE SEQUENCE</scope>
    <source>
        <tissue evidence="1">Skin</tissue>
    </source>
</reference>
<proteinExistence type="predicted"/>
<dbReference type="EMBL" id="HACG01046664">
    <property type="protein sequence ID" value="CEK93529.1"/>
    <property type="molecule type" value="Transcribed_RNA"/>
</dbReference>
<dbReference type="AlphaFoldDB" id="A0A0B7BJJ0"/>
<feature type="non-terminal residue" evidence="1">
    <location>
        <position position="51"/>
    </location>
</feature>
<name>A0A0B7BJJ0_9EUPU</name>
<organism evidence="1">
    <name type="scientific">Arion vulgaris</name>
    <dbReference type="NCBI Taxonomy" id="1028688"/>
    <lineage>
        <taxon>Eukaryota</taxon>
        <taxon>Metazoa</taxon>
        <taxon>Spiralia</taxon>
        <taxon>Lophotrochozoa</taxon>
        <taxon>Mollusca</taxon>
        <taxon>Gastropoda</taxon>
        <taxon>Heterobranchia</taxon>
        <taxon>Euthyneura</taxon>
        <taxon>Panpulmonata</taxon>
        <taxon>Eupulmonata</taxon>
        <taxon>Stylommatophora</taxon>
        <taxon>Helicina</taxon>
        <taxon>Arionoidea</taxon>
        <taxon>Arionidae</taxon>
        <taxon>Arion</taxon>
    </lineage>
</organism>
<protein>
    <submittedName>
        <fullName evidence="1">Uncharacterized protein</fullName>
    </submittedName>
</protein>